<dbReference type="PROSITE" id="PS51149">
    <property type="entry name" value="GLY_RADICAL_2"/>
    <property type="match status" value="1"/>
</dbReference>
<reference evidence="5" key="1">
    <citation type="journal article" date="2015" name="Nature">
        <title>Complex archaea that bridge the gap between prokaryotes and eukaryotes.</title>
        <authorList>
            <person name="Spang A."/>
            <person name="Saw J.H."/>
            <person name="Jorgensen S.L."/>
            <person name="Zaremba-Niedzwiedzka K."/>
            <person name="Martijn J."/>
            <person name="Lind A.E."/>
            <person name="van Eijk R."/>
            <person name="Schleper C."/>
            <person name="Guy L."/>
            <person name="Ettema T.J."/>
        </authorList>
    </citation>
    <scope>NUCLEOTIDE SEQUENCE</scope>
</reference>
<dbReference type="EMBL" id="LAZR01000003">
    <property type="protein sequence ID" value="KKO11098.1"/>
    <property type="molecule type" value="Genomic_DNA"/>
</dbReference>
<name>A0A0F9WF35_9ZZZZ</name>
<dbReference type="InterPro" id="IPR051215">
    <property type="entry name" value="GRE"/>
</dbReference>
<proteinExistence type="predicted"/>
<evidence type="ECO:0000313" key="5">
    <source>
        <dbReference type="EMBL" id="KKO11098.1"/>
    </source>
</evidence>
<evidence type="ECO:0000256" key="2">
    <source>
        <dbReference type="ARBA" id="ARBA00023239"/>
    </source>
</evidence>
<dbReference type="InterPro" id="IPR004184">
    <property type="entry name" value="PFL_dom"/>
</dbReference>
<dbReference type="InterPro" id="IPR001150">
    <property type="entry name" value="Gly_radical"/>
</dbReference>
<dbReference type="PANTHER" id="PTHR43641">
    <property type="entry name" value="FORMATE ACETYLTRANSFERASE 3-RELATED"/>
    <property type="match status" value="1"/>
</dbReference>
<evidence type="ECO:0008006" key="6">
    <source>
        <dbReference type="Google" id="ProtNLM"/>
    </source>
</evidence>
<evidence type="ECO:0000256" key="1">
    <source>
        <dbReference type="ARBA" id="ARBA00022818"/>
    </source>
</evidence>
<dbReference type="Pfam" id="PF02901">
    <property type="entry name" value="PFL-like"/>
    <property type="match status" value="1"/>
</dbReference>
<dbReference type="Pfam" id="PF01228">
    <property type="entry name" value="Gly_radical"/>
    <property type="match status" value="1"/>
</dbReference>
<dbReference type="PROSITE" id="PS51554">
    <property type="entry name" value="PFL"/>
    <property type="match status" value="1"/>
</dbReference>
<evidence type="ECO:0000259" key="4">
    <source>
        <dbReference type="PROSITE" id="PS51554"/>
    </source>
</evidence>
<gene>
    <name evidence="5" type="ORF">LCGC14_0015740</name>
</gene>
<dbReference type="GO" id="GO:0005829">
    <property type="term" value="C:cytosol"/>
    <property type="evidence" value="ECO:0007669"/>
    <property type="project" value="TreeGrafter"/>
</dbReference>
<dbReference type="PANTHER" id="PTHR43641:SF2">
    <property type="entry name" value="DEHYDRATASE YBIW-RELATED"/>
    <property type="match status" value="1"/>
</dbReference>
<dbReference type="Gene3D" id="3.20.70.20">
    <property type="match status" value="1"/>
</dbReference>
<keyword evidence="2" id="KW-0456">Lyase</keyword>
<feature type="domain" description="Glycine radical" evidence="3">
    <location>
        <begin position="637"/>
        <end position="751"/>
    </location>
</feature>
<sequence length="751" mass="83866">MSVQDQAPVVRVQLPERIFALQAAAAKRAADPPKLRQPENQTHAFLKLYADLPFPERFARAEAYALANEIVFVFPNERLQGQIYYGYCPSGYEDDARWSGFTMNQAAEARVADELPEVHVLGGRHLPDNQRTYIINEGMSPGHVAWNYHWALEDGLLALIEKNLAAIETATDDTARDYYQGVTICLQAVVDWNDKHMAELQLALAETDDPDTRANIERCIEVMQHVPARPARTFHEAVQSFYMLWNVVMSENPYGGNGPGRLDYFLWPYLKRDLQAGTITLEEAAELIGELFIKIDEPVHDSDGFVCSIIIGGVGPDGADTTNPLTYLMLDVIEQLDLTHPSVYPRVHDGCPDQYVDRCVQYLLAGGNRAQLLVDEPIIKALTETGGLTFEDAALYHCGGCMEINAHGMNSDLQFSFWYNVPKTLELCITGGQDLLFDVERLSVPHALTDFDTFDAFYEFFESQMARVLNTKLRELDIYSEEMARWRPTFLLSSMTSDCFERGRDQQDGGARHSIYGGTPLGLQNTADSLYAIKRAVFDDGFVTADELITALKADFVGYEPLRAKLLEIPKFGQDHGEADAMMNRLLQSVGEIFAAYTNRHGQRIRPIIFTFVWAPEMGNALGASPDGRGARQPIGHGLTPQSIAMTKGLTAAMSSYLKLDTALISGGASTMWDMDAATIDFPTLRAVFETFRRGGGMIFQGNTTDVSELEAALERPEQYHHLIVRVGGFSARFVSLGCEVQREIIERHRH</sequence>
<protein>
    <recommendedName>
        <fullName evidence="6">PFL domain-containing protein</fullName>
    </recommendedName>
</protein>
<comment type="caution">
    <text evidence="5">The sequence shown here is derived from an EMBL/GenBank/DDBJ whole genome shotgun (WGS) entry which is preliminary data.</text>
</comment>
<accession>A0A0F9WF35</accession>
<organism evidence="5">
    <name type="scientific">marine sediment metagenome</name>
    <dbReference type="NCBI Taxonomy" id="412755"/>
    <lineage>
        <taxon>unclassified sequences</taxon>
        <taxon>metagenomes</taxon>
        <taxon>ecological metagenomes</taxon>
    </lineage>
</organism>
<keyword evidence="1" id="KW-0556">Organic radical</keyword>
<evidence type="ECO:0000259" key="3">
    <source>
        <dbReference type="PROSITE" id="PS51149"/>
    </source>
</evidence>
<feature type="domain" description="PFL" evidence="4">
    <location>
        <begin position="16"/>
        <end position="630"/>
    </location>
</feature>
<dbReference type="AlphaFoldDB" id="A0A0F9WF35"/>
<dbReference type="GO" id="GO:0016829">
    <property type="term" value="F:lyase activity"/>
    <property type="evidence" value="ECO:0007669"/>
    <property type="project" value="UniProtKB-KW"/>
</dbReference>
<dbReference type="SUPFAM" id="SSF51998">
    <property type="entry name" value="PFL-like glycyl radical enzymes"/>
    <property type="match status" value="1"/>
</dbReference>